<evidence type="ECO:0000256" key="1">
    <source>
        <dbReference type="SAM" id="MobiDB-lite"/>
    </source>
</evidence>
<organism evidence="2 3">
    <name type="scientific">Austropuccinia psidii MF-1</name>
    <dbReference type="NCBI Taxonomy" id="1389203"/>
    <lineage>
        <taxon>Eukaryota</taxon>
        <taxon>Fungi</taxon>
        <taxon>Dikarya</taxon>
        <taxon>Basidiomycota</taxon>
        <taxon>Pucciniomycotina</taxon>
        <taxon>Pucciniomycetes</taxon>
        <taxon>Pucciniales</taxon>
        <taxon>Sphaerophragmiaceae</taxon>
        <taxon>Austropuccinia</taxon>
    </lineage>
</organism>
<protein>
    <submittedName>
        <fullName evidence="2">Uncharacterized protein</fullName>
    </submittedName>
</protein>
<proteinExistence type="predicted"/>
<evidence type="ECO:0000313" key="2">
    <source>
        <dbReference type="EMBL" id="MBW0484049.1"/>
    </source>
</evidence>
<feature type="region of interest" description="Disordered" evidence="1">
    <location>
        <begin position="68"/>
        <end position="101"/>
    </location>
</feature>
<comment type="caution">
    <text evidence="2">The sequence shown here is derived from an EMBL/GenBank/DDBJ whole genome shotgun (WGS) entry which is preliminary data.</text>
</comment>
<dbReference type="AlphaFoldDB" id="A0A9Q3CF13"/>
<name>A0A9Q3CF13_9BASI</name>
<keyword evidence="3" id="KW-1185">Reference proteome</keyword>
<accession>A0A9Q3CF13</accession>
<sequence>MLRWQKAIQEYRGNMTIIYKEGKSHTNSDCLSRFPFDNVKRNSAYQPGVSVLIPIHMEIDRRKNLKLSEWEPGSDTPDTNHIKLEETETPILGISSSELHN</sequence>
<dbReference type="EMBL" id="AVOT02007504">
    <property type="protein sequence ID" value="MBW0484049.1"/>
    <property type="molecule type" value="Genomic_DNA"/>
</dbReference>
<dbReference type="Proteomes" id="UP000765509">
    <property type="component" value="Unassembled WGS sequence"/>
</dbReference>
<reference evidence="2" key="1">
    <citation type="submission" date="2021-03" db="EMBL/GenBank/DDBJ databases">
        <title>Draft genome sequence of rust myrtle Austropuccinia psidii MF-1, a brazilian biotype.</title>
        <authorList>
            <person name="Quecine M.C."/>
            <person name="Pachon D.M.R."/>
            <person name="Bonatelli M.L."/>
            <person name="Correr F.H."/>
            <person name="Franceschini L.M."/>
            <person name="Leite T.F."/>
            <person name="Margarido G.R.A."/>
            <person name="Almeida C.A."/>
            <person name="Ferrarezi J.A."/>
            <person name="Labate C.A."/>
        </authorList>
    </citation>
    <scope>NUCLEOTIDE SEQUENCE</scope>
    <source>
        <strain evidence="2">MF-1</strain>
    </source>
</reference>
<gene>
    <name evidence="2" type="ORF">O181_023764</name>
</gene>
<evidence type="ECO:0000313" key="3">
    <source>
        <dbReference type="Proteomes" id="UP000765509"/>
    </source>
</evidence>